<proteinExistence type="predicted"/>
<reference evidence="2 3" key="1">
    <citation type="submission" date="2017-02" db="EMBL/GenBank/DDBJ databases">
        <title>Whole genome sequencing of Metallibacterium scheffleri DSM 24874 (T).</title>
        <authorList>
            <person name="Kumar S."/>
            <person name="Patil P."/>
            <person name="Patil P.B."/>
        </authorList>
    </citation>
    <scope>NUCLEOTIDE SEQUENCE [LARGE SCALE GENOMIC DNA]</scope>
    <source>
        <strain evidence="2 3">DSM 24874</strain>
    </source>
</reference>
<evidence type="ECO:0000313" key="2">
    <source>
        <dbReference type="EMBL" id="THD11800.1"/>
    </source>
</evidence>
<keyword evidence="1" id="KW-0472">Membrane</keyword>
<dbReference type="OrthoDB" id="5948436at2"/>
<organism evidence="2 3">
    <name type="scientific">Metallibacterium scheffleri</name>
    <dbReference type="NCBI Taxonomy" id="993689"/>
    <lineage>
        <taxon>Bacteria</taxon>
        <taxon>Pseudomonadati</taxon>
        <taxon>Pseudomonadota</taxon>
        <taxon>Gammaproteobacteria</taxon>
        <taxon>Lysobacterales</taxon>
        <taxon>Rhodanobacteraceae</taxon>
        <taxon>Metallibacterium</taxon>
    </lineage>
</organism>
<sequence>MSRAFGALLFVVWVLAAHDAGETGSACIAALALGALGALILLPALGAARTRLRAALLLLAWLLLLALLVRSAATALLLSLPSVLLPLLLAWMFARTLRPGHEALITHFVRLSDGSEQAALPAVRRYTHRLTALWALLLLALSLVAAVLAALRVPQGWLALLGVLSPWPLPARVWNAWVNGWAYAVPVAALVLELALRRRLLPEAPPPHPLRFARALLGHWRELRAP</sequence>
<evidence type="ECO:0008006" key="4">
    <source>
        <dbReference type="Google" id="ProtNLM"/>
    </source>
</evidence>
<keyword evidence="3" id="KW-1185">Reference proteome</keyword>
<evidence type="ECO:0000313" key="3">
    <source>
        <dbReference type="Proteomes" id="UP000307749"/>
    </source>
</evidence>
<keyword evidence="1" id="KW-0812">Transmembrane</keyword>
<dbReference type="RefSeq" id="WP_081126150.1">
    <property type="nucleotide sequence ID" value="NZ_LDOS01000001.1"/>
</dbReference>
<comment type="caution">
    <text evidence="2">The sequence shown here is derived from an EMBL/GenBank/DDBJ whole genome shotgun (WGS) entry which is preliminary data.</text>
</comment>
<protein>
    <recommendedName>
        <fullName evidence="4">Ketosynthase</fullName>
    </recommendedName>
</protein>
<name>A0A4S3KS08_9GAMM</name>
<dbReference type="AlphaFoldDB" id="A0A4S3KS08"/>
<dbReference type="Proteomes" id="UP000307749">
    <property type="component" value="Unassembled WGS sequence"/>
</dbReference>
<feature type="transmembrane region" description="Helical" evidence="1">
    <location>
        <begin position="132"/>
        <end position="153"/>
    </location>
</feature>
<dbReference type="EMBL" id="MWQO01000006">
    <property type="protein sequence ID" value="THD11800.1"/>
    <property type="molecule type" value="Genomic_DNA"/>
</dbReference>
<dbReference type="STRING" id="993689.GCA_002077135_00765"/>
<feature type="transmembrane region" description="Helical" evidence="1">
    <location>
        <begin position="173"/>
        <end position="196"/>
    </location>
</feature>
<accession>A0A4S3KS08</accession>
<gene>
    <name evidence="2" type="ORF">B1806_01590</name>
</gene>
<keyword evidence="1" id="KW-1133">Transmembrane helix</keyword>
<evidence type="ECO:0000256" key="1">
    <source>
        <dbReference type="SAM" id="Phobius"/>
    </source>
</evidence>
<feature type="transmembrane region" description="Helical" evidence="1">
    <location>
        <begin position="52"/>
        <end position="69"/>
    </location>
</feature>
<feature type="transmembrane region" description="Helical" evidence="1">
    <location>
        <begin position="75"/>
        <end position="94"/>
    </location>
</feature>
<feature type="transmembrane region" description="Helical" evidence="1">
    <location>
        <begin position="26"/>
        <end position="45"/>
    </location>
</feature>